<dbReference type="Proteomes" id="UP001596303">
    <property type="component" value="Unassembled WGS sequence"/>
</dbReference>
<dbReference type="RefSeq" id="WP_377373982.1">
    <property type="nucleotide sequence ID" value="NZ_JBHSSW010000001.1"/>
</dbReference>
<proteinExistence type="predicted"/>
<protein>
    <submittedName>
        <fullName evidence="1">Zinc-binding metallopeptidase</fullName>
    </submittedName>
</protein>
<keyword evidence="2" id="KW-1185">Reference proteome</keyword>
<gene>
    <name evidence="1" type="ORF">ACFQDM_00380</name>
</gene>
<dbReference type="Pfam" id="PF15887">
    <property type="entry name" value="Peptidase_Mx"/>
    <property type="match status" value="1"/>
</dbReference>
<evidence type="ECO:0000313" key="1">
    <source>
        <dbReference type="EMBL" id="MFC6196509.1"/>
    </source>
</evidence>
<reference evidence="2" key="1">
    <citation type="journal article" date="2019" name="Int. J. Syst. Evol. Microbiol.">
        <title>The Global Catalogue of Microorganisms (GCM) 10K type strain sequencing project: providing services to taxonomists for standard genome sequencing and annotation.</title>
        <authorList>
            <consortium name="The Broad Institute Genomics Platform"/>
            <consortium name="The Broad Institute Genome Sequencing Center for Infectious Disease"/>
            <person name="Wu L."/>
            <person name="Ma J."/>
        </authorList>
    </citation>
    <scope>NUCLEOTIDE SEQUENCE [LARGE SCALE GENOMIC DNA]</scope>
    <source>
        <strain evidence="2">CGMCC-1.15741</strain>
    </source>
</reference>
<organism evidence="1 2">
    <name type="scientific">Ponticaulis profundi</name>
    <dbReference type="NCBI Taxonomy" id="2665222"/>
    <lineage>
        <taxon>Bacteria</taxon>
        <taxon>Pseudomonadati</taxon>
        <taxon>Pseudomonadota</taxon>
        <taxon>Alphaproteobacteria</taxon>
        <taxon>Hyphomonadales</taxon>
        <taxon>Hyphomonadaceae</taxon>
        <taxon>Ponticaulis</taxon>
    </lineage>
</organism>
<dbReference type="Gene3D" id="3.40.390.70">
    <property type="match status" value="1"/>
</dbReference>
<dbReference type="InterPro" id="IPR031321">
    <property type="entry name" value="UCP012641"/>
</dbReference>
<name>A0ABW1S4L4_9PROT</name>
<accession>A0ABW1S4L4</accession>
<dbReference type="EMBL" id="JBHSSW010000001">
    <property type="protein sequence ID" value="MFC6196509.1"/>
    <property type="molecule type" value="Genomic_DNA"/>
</dbReference>
<evidence type="ECO:0000313" key="2">
    <source>
        <dbReference type="Proteomes" id="UP001596303"/>
    </source>
</evidence>
<sequence length="269" mass="30597">MTKVIPDTFHDTNIELWKTSEKAKRWVLANLSRWGWFTANDPNEMPRFHMLAEETEAGPAKVIMGHDNGLITINVAEADPAERAKRREDLSERLRTMTAHFRHEIAHFLFVRLSHDAQFLSDFRELFGDERTDYGAAISSYYEKGAPEGYGVNHITRYATSHPHEDWAETTAHVMHLTDILDSASAVKLQADDVPDLGYDAYRETDSKAVIHQALELSIALNHMNRSMGLQDIYPFVVSPNVRKKMRFAHKWLFSGASVPSSGELENAD</sequence>
<comment type="caution">
    <text evidence="1">The sequence shown here is derived from an EMBL/GenBank/DDBJ whole genome shotgun (WGS) entry which is preliminary data.</text>
</comment>